<evidence type="ECO:0008006" key="3">
    <source>
        <dbReference type="Google" id="ProtNLM"/>
    </source>
</evidence>
<comment type="caution">
    <text evidence="1">The sequence shown here is derived from an EMBL/GenBank/DDBJ whole genome shotgun (WGS) entry which is preliminary data.</text>
</comment>
<accession>A0A090X651</accession>
<evidence type="ECO:0000313" key="2">
    <source>
        <dbReference type="Proteomes" id="UP000029643"/>
    </source>
</evidence>
<evidence type="ECO:0000313" key="1">
    <source>
        <dbReference type="EMBL" id="GAL80672.1"/>
    </source>
</evidence>
<proteinExistence type="predicted"/>
<name>A0A090X651_9FLAO</name>
<protein>
    <recommendedName>
        <fullName evidence="3">TonB-dependent receptor</fullName>
    </recommendedName>
</protein>
<reference evidence="1 2" key="1">
    <citation type="journal article" date="2014" name="Genome Announc.">
        <title>Draft Genome Sequences of Marine Flavobacterium Algibacter lectus Strains SS8 and NR4.</title>
        <authorList>
            <person name="Takatani N."/>
            <person name="Nakanishi M."/>
            <person name="Meirelles P."/>
            <person name="Mino S."/>
            <person name="Suda W."/>
            <person name="Oshima K."/>
            <person name="Hattori M."/>
            <person name="Ohkuma M."/>
            <person name="Hosokawa M."/>
            <person name="Miyashita K."/>
            <person name="Thompson F.L."/>
            <person name="Niwa A."/>
            <person name="Sawabe T."/>
            <person name="Sawabe T."/>
        </authorList>
    </citation>
    <scope>NUCLEOTIDE SEQUENCE [LARGE SCALE GENOMIC DNA]</scope>
    <source>
        <strain evidence="2">JCM19274</strain>
    </source>
</reference>
<organism evidence="1 2">
    <name type="scientific">Algibacter lectus</name>
    <dbReference type="NCBI Taxonomy" id="221126"/>
    <lineage>
        <taxon>Bacteria</taxon>
        <taxon>Pseudomonadati</taxon>
        <taxon>Bacteroidota</taxon>
        <taxon>Flavobacteriia</taxon>
        <taxon>Flavobacteriales</taxon>
        <taxon>Flavobacteriaceae</taxon>
        <taxon>Algibacter</taxon>
    </lineage>
</organism>
<dbReference type="EMBL" id="BBNU01000011">
    <property type="protein sequence ID" value="GAL80672.1"/>
    <property type="molecule type" value="Genomic_DNA"/>
</dbReference>
<sequence length="52" mass="5580">MKFNLLVGSRHKTFLTILFFVISLGLVQAQTKTVTGNVTGEGQPLPGGEYLG</sequence>
<dbReference type="AlphaFoldDB" id="A0A090X651"/>
<dbReference type="Proteomes" id="UP000029643">
    <property type="component" value="Unassembled WGS sequence"/>
</dbReference>
<gene>
    <name evidence="1" type="ORF">JCM19274_1298</name>
</gene>